<protein>
    <submittedName>
        <fullName evidence="2">Uncharacterized protein</fullName>
    </submittedName>
</protein>
<keyword evidence="3" id="KW-1185">Reference proteome</keyword>
<sequence>MHDGRDNGVTDGWSLDLTGCPVQPHESRDGAWGVVPDHLTDGTGRRSLVYELRLPRRWTYWNSRQDSLELPAPR</sequence>
<evidence type="ECO:0000313" key="2">
    <source>
        <dbReference type="EMBL" id="AVZ76963.1"/>
    </source>
</evidence>
<gene>
    <name evidence="2" type="ORF">SLUN_37065</name>
</gene>
<feature type="region of interest" description="Disordered" evidence="1">
    <location>
        <begin position="1"/>
        <end position="20"/>
    </location>
</feature>
<organism evidence="2 3">
    <name type="scientific">Streptomyces lunaelactis</name>
    <dbReference type="NCBI Taxonomy" id="1535768"/>
    <lineage>
        <taxon>Bacteria</taxon>
        <taxon>Bacillati</taxon>
        <taxon>Actinomycetota</taxon>
        <taxon>Actinomycetes</taxon>
        <taxon>Kitasatosporales</taxon>
        <taxon>Streptomycetaceae</taxon>
        <taxon>Streptomyces</taxon>
    </lineage>
</organism>
<name>A0A2R4TCW4_9ACTN</name>
<evidence type="ECO:0000313" key="3">
    <source>
        <dbReference type="Proteomes" id="UP000244201"/>
    </source>
</evidence>
<evidence type="ECO:0000256" key="1">
    <source>
        <dbReference type="SAM" id="MobiDB-lite"/>
    </source>
</evidence>
<reference evidence="2 3" key="1">
    <citation type="submission" date="2018-01" db="EMBL/GenBank/DDBJ databases">
        <title>Complete genome sequence of Streptomyces lunaelactis MM109T, a Ferroverdin A producer isolated from cave moonmilk deposits.</title>
        <authorList>
            <person name="Naome A."/>
            <person name="Martinet L."/>
            <person name="Maciejewska M."/>
            <person name="Anderssen S."/>
            <person name="Adam D."/>
            <person name="Tenconi E."/>
            <person name="Deflandre B."/>
            <person name="Arguelles-Arias A."/>
            <person name="Calusinska M."/>
            <person name="Copieters W."/>
            <person name="Karim L."/>
            <person name="Hanikenne M."/>
            <person name="Baurain D."/>
            <person name="van Wezel G."/>
            <person name="Smargiasso N."/>
            <person name="de Pauw E."/>
            <person name="Delfosse P."/>
            <person name="Rigali S."/>
        </authorList>
    </citation>
    <scope>NUCLEOTIDE SEQUENCE [LARGE SCALE GENOMIC DNA]</scope>
    <source>
        <strain evidence="2 3">MM109</strain>
    </source>
</reference>
<dbReference type="KEGG" id="slk:SLUN_37065"/>
<accession>A0A2R4TCW4</accession>
<dbReference type="EMBL" id="CP026304">
    <property type="protein sequence ID" value="AVZ76963.1"/>
    <property type="molecule type" value="Genomic_DNA"/>
</dbReference>
<dbReference type="AlphaFoldDB" id="A0A2R4TCW4"/>
<proteinExistence type="predicted"/>
<dbReference type="Proteomes" id="UP000244201">
    <property type="component" value="Chromosome"/>
</dbReference>